<sequence>MLMLKVRTIKLEEGVNLPPYEPYLGPDVAVEGQISRRDSVFQSSSMYRIHGPRSECAANLTSAAGKRVIMELRKPDMGILPLINHLEQWLSRTLKHICIIKEILPTAKDLEEIMEDHCNHKEEFVDLVEATEDVLDQLEALEEVGLRADIAVDLKLKVELEAKLEDIRARIAASGPTTQDLTSQSLRAQLASKKMASTRRALDMDMDDLADLISTILEFFAGLTIMSGKL</sequence>
<dbReference type="Proteomes" id="UP001054821">
    <property type="component" value="Chromosome 4"/>
</dbReference>
<accession>A0AAD4VZJ4</accession>
<comment type="caution">
    <text evidence="1">The sequence shown here is derived from an EMBL/GenBank/DDBJ whole genome shotgun (WGS) entry which is preliminary data.</text>
</comment>
<name>A0AAD4VZJ4_PRUDU</name>
<dbReference type="EMBL" id="JAJFAZ020000004">
    <property type="protein sequence ID" value="KAI5334169.1"/>
    <property type="molecule type" value="Genomic_DNA"/>
</dbReference>
<proteinExistence type="predicted"/>
<evidence type="ECO:0000313" key="2">
    <source>
        <dbReference type="Proteomes" id="UP001054821"/>
    </source>
</evidence>
<reference evidence="1 2" key="1">
    <citation type="journal article" date="2022" name="G3 (Bethesda)">
        <title>Whole-genome sequence and methylome profiling of the almond [Prunus dulcis (Mill.) D.A. Webb] cultivar 'Nonpareil'.</title>
        <authorList>
            <person name="D'Amico-Willman K.M."/>
            <person name="Ouma W.Z."/>
            <person name="Meulia T."/>
            <person name="Sideli G.M."/>
            <person name="Gradziel T.M."/>
            <person name="Fresnedo-Ramirez J."/>
        </authorList>
    </citation>
    <scope>NUCLEOTIDE SEQUENCE [LARGE SCALE GENOMIC DNA]</scope>
    <source>
        <strain evidence="1">Clone GOH B32 T37-40</strain>
    </source>
</reference>
<gene>
    <name evidence="1" type="ORF">L3X38_024302</name>
</gene>
<dbReference type="AlphaFoldDB" id="A0AAD4VZJ4"/>
<protein>
    <submittedName>
        <fullName evidence="1">Uncharacterized protein</fullName>
    </submittedName>
</protein>
<keyword evidence="2" id="KW-1185">Reference proteome</keyword>
<evidence type="ECO:0000313" key="1">
    <source>
        <dbReference type="EMBL" id="KAI5334169.1"/>
    </source>
</evidence>
<organism evidence="1 2">
    <name type="scientific">Prunus dulcis</name>
    <name type="common">Almond</name>
    <name type="synonym">Amygdalus dulcis</name>
    <dbReference type="NCBI Taxonomy" id="3755"/>
    <lineage>
        <taxon>Eukaryota</taxon>
        <taxon>Viridiplantae</taxon>
        <taxon>Streptophyta</taxon>
        <taxon>Embryophyta</taxon>
        <taxon>Tracheophyta</taxon>
        <taxon>Spermatophyta</taxon>
        <taxon>Magnoliopsida</taxon>
        <taxon>eudicotyledons</taxon>
        <taxon>Gunneridae</taxon>
        <taxon>Pentapetalae</taxon>
        <taxon>rosids</taxon>
        <taxon>fabids</taxon>
        <taxon>Rosales</taxon>
        <taxon>Rosaceae</taxon>
        <taxon>Amygdaloideae</taxon>
        <taxon>Amygdaleae</taxon>
        <taxon>Prunus</taxon>
    </lineage>
</organism>